<proteinExistence type="predicted"/>
<protein>
    <submittedName>
        <fullName evidence="1">Uncharacterized protein</fullName>
    </submittedName>
</protein>
<accession>A0A5B7H557</accession>
<gene>
    <name evidence="1" type="ORF">E2C01_058103</name>
</gene>
<reference evidence="1 2" key="1">
    <citation type="submission" date="2019-05" db="EMBL/GenBank/DDBJ databases">
        <title>Another draft genome of Portunus trituberculatus and its Hox gene families provides insights of decapod evolution.</title>
        <authorList>
            <person name="Jeong J.-H."/>
            <person name="Song I."/>
            <person name="Kim S."/>
            <person name="Choi T."/>
            <person name="Kim D."/>
            <person name="Ryu S."/>
            <person name="Kim W."/>
        </authorList>
    </citation>
    <scope>NUCLEOTIDE SEQUENCE [LARGE SCALE GENOMIC DNA]</scope>
    <source>
        <tissue evidence="1">Muscle</tissue>
    </source>
</reference>
<keyword evidence="2" id="KW-1185">Reference proteome</keyword>
<name>A0A5B7H557_PORTR</name>
<dbReference type="EMBL" id="VSRR010021505">
    <property type="protein sequence ID" value="MPC63994.1"/>
    <property type="molecule type" value="Genomic_DNA"/>
</dbReference>
<dbReference type="Proteomes" id="UP000324222">
    <property type="component" value="Unassembled WGS sequence"/>
</dbReference>
<sequence length="146" mass="16672">MADRCSGSCHLEEEPNILHLFLTSNSSAYVVTLSSPLGFSDHNFISVFCPISPIPPQNPPKQRCLWRFASARWEDLRKYYADFPWNDYRFLVRDPSVCAECITEVMVSGMEAYIPHSLSQPKPFNLGLTQPVLVLYMIERLPTKST</sequence>
<comment type="caution">
    <text evidence="1">The sequence shown here is derived from an EMBL/GenBank/DDBJ whole genome shotgun (WGS) entry which is preliminary data.</text>
</comment>
<dbReference type="AlphaFoldDB" id="A0A5B7H557"/>
<evidence type="ECO:0000313" key="2">
    <source>
        <dbReference type="Proteomes" id="UP000324222"/>
    </source>
</evidence>
<organism evidence="1 2">
    <name type="scientific">Portunus trituberculatus</name>
    <name type="common">Swimming crab</name>
    <name type="synonym">Neptunus trituberculatus</name>
    <dbReference type="NCBI Taxonomy" id="210409"/>
    <lineage>
        <taxon>Eukaryota</taxon>
        <taxon>Metazoa</taxon>
        <taxon>Ecdysozoa</taxon>
        <taxon>Arthropoda</taxon>
        <taxon>Crustacea</taxon>
        <taxon>Multicrustacea</taxon>
        <taxon>Malacostraca</taxon>
        <taxon>Eumalacostraca</taxon>
        <taxon>Eucarida</taxon>
        <taxon>Decapoda</taxon>
        <taxon>Pleocyemata</taxon>
        <taxon>Brachyura</taxon>
        <taxon>Eubrachyura</taxon>
        <taxon>Portunoidea</taxon>
        <taxon>Portunidae</taxon>
        <taxon>Portuninae</taxon>
        <taxon>Portunus</taxon>
    </lineage>
</organism>
<evidence type="ECO:0000313" key="1">
    <source>
        <dbReference type="EMBL" id="MPC63994.1"/>
    </source>
</evidence>